<reference evidence="7 8" key="1">
    <citation type="journal article" date="2016" name="Mol. Biol. Evol.">
        <title>Comparative Genomics of Early-Diverging Mushroom-Forming Fungi Provides Insights into the Origins of Lignocellulose Decay Capabilities.</title>
        <authorList>
            <person name="Nagy L.G."/>
            <person name="Riley R."/>
            <person name="Tritt A."/>
            <person name="Adam C."/>
            <person name="Daum C."/>
            <person name="Floudas D."/>
            <person name="Sun H."/>
            <person name="Yadav J.S."/>
            <person name="Pangilinan J."/>
            <person name="Larsson K.H."/>
            <person name="Matsuura K."/>
            <person name="Barry K."/>
            <person name="Labutti K."/>
            <person name="Kuo R."/>
            <person name="Ohm R.A."/>
            <person name="Bhattacharya S.S."/>
            <person name="Shirouzu T."/>
            <person name="Yoshinaga Y."/>
            <person name="Martin F.M."/>
            <person name="Grigoriev I.V."/>
            <person name="Hibbett D.S."/>
        </authorList>
    </citation>
    <scope>NUCLEOTIDE SEQUENCE [LARGE SCALE GENOMIC DNA]</scope>
    <source>
        <strain evidence="7 8">HHB12733</strain>
    </source>
</reference>
<evidence type="ECO:0000313" key="8">
    <source>
        <dbReference type="Proteomes" id="UP000076842"/>
    </source>
</evidence>
<feature type="compositionally biased region" description="Polar residues" evidence="5">
    <location>
        <begin position="280"/>
        <end position="303"/>
    </location>
</feature>
<proteinExistence type="inferred from homology"/>
<dbReference type="OrthoDB" id="27109at2759"/>
<dbReference type="CDD" id="cd13315">
    <property type="entry name" value="PH_Sec3"/>
    <property type="match status" value="1"/>
</dbReference>
<evidence type="ECO:0000256" key="1">
    <source>
        <dbReference type="ARBA" id="ARBA00006518"/>
    </source>
</evidence>
<accession>A0A165EEB3</accession>
<dbReference type="InterPro" id="IPR019160">
    <property type="entry name" value="Sec3_CC"/>
</dbReference>
<feature type="compositionally biased region" description="Low complexity" evidence="5">
    <location>
        <begin position="163"/>
        <end position="175"/>
    </location>
</feature>
<keyword evidence="3" id="KW-0268">Exocytosis</keyword>
<dbReference type="STRING" id="1353952.A0A165EEB3"/>
<protein>
    <recommendedName>
        <fullName evidence="6">Exocyst complex component Sec3 PIP2-binding N-terminal domain-containing protein</fullName>
    </recommendedName>
</protein>
<sequence>MSEFEITRDAIIRSLFSKRFADGSLDETYVSHLLIHENIAGEDGTNDIKTRYLLLSINRAGRGVVHKAKENSNGTFSIGKTWKLEELQAVEAHTAISFSLKFSRRYKWTTVSEREQAQFLNAVIDAYRRVTGGKPLSIVGLGIGQPSQSNGRLSLDERNSVRSASPQFSNSASSPPMRPGMGMDRQVSSSSYASAPSGSINGGPRQPYRPPPPSALRAESPAPQFQDARGITPVLQIPTYTTAPSSYGSRTTPSPAPTGTPPRPSIEVQRPSQDAIPPALQTSRQQRPSLEETSSQRSISRNGRPSVDEPQTARSAASRQGSRPSLDENGYGRPPMPKAPSREPSYDEAGPFRPAVMPRHPSRPSIDTGARAVTPDIQRAPTPGDRRAVTPSQPLGPPASISASTSQMPTPVVTAPGTRQPSPAPQPQEPPPLRKETSVSRISVFDPANQASLERLLSMDVLEDGEDLLPKEDGEATLANVEELLDGYDWTLPPSNLGMEGRKKGGAADMMEARLMDELLALEKANVHSFVESDDRIQLVMGFLDDAIRELDDMEMMVQSYKIQLNGVSDDISFIQSQNRGLQVQTQNQRALLGELQQLLQTVDVERDALVALTQESLEKPAGIARLEKSAAELYKALLAGRENEMAATMERLQEYQTHNTQFCKRVSDFLTIMFQFQSDRLFSDKDRKVDKSKPRLYSHQSMEDYLGRYCGLMLYLKEMDEDRYAQVCAAYFTASNTLHMKEMKAFLPVLVAKIRSSLDDENFSAETPQTAGMSTVRRMGTLRSPLDRKKDKEPANGELKASDAFTRALSQISTQITREEEFLADFLQIHDFALTFADYMKLENYYRRQAAGYANLSQGTIKLVREGMDLIFGFLPGELKLWVEAAMRRDNLQLPGMIFALERLLQEVEDAGKAFFHRLLEKQHRRMYQMYDRMIDEQIKGIEQTKLTTKKRAGAAHFIKYFPVFVSKIEAQLVGSDGMEIRNKVDDSYERLVTAMFDCLQQMAKLDGGDSQSAEDKGQLNYHVIMIENMYTFIADMSSLEVASARQFVTRAEAVYQENLEVYLRLILRRAFNRLMVFFDGVDKTLQISSAQDVLANSVFSKSNLKRIVKDFNSKDMRKIIDALFKRVEKHFVAAEGTAAAGKGEASIASDPILPGVWKACEEEMVRQTERFSGLIKLVYGDAGIALEYTVQDVQAACRRQQVA</sequence>
<dbReference type="InParanoid" id="A0A165EEB3"/>
<dbReference type="Pfam" id="PF15277">
    <property type="entry name" value="Sec3-PIP2_bind"/>
    <property type="match status" value="1"/>
</dbReference>
<keyword evidence="2" id="KW-0813">Transport</keyword>
<dbReference type="Proteomes" id="UP000076842">
    <property type="component" value="Unassembled WGS sequence"/>
</dbReference>
<dbReference type="PANTHER" id="PTHR16092">
    <property type="entry name" value="SEC3/SYNTAXIN-RELATED"/>
    <property type="match status" value="1"/>
</dbReference>
<evidence type="ECO:0000256" key="2">
    <source>
        <dbReference type="ARBA" id="ARBA00022448"/>
    </source>
</evidence>
<feature type="compositionally biased region" description="Polar residues" evidence="5">
    <location>
        <begin position="238"/>
        <end position="247"/>
    </location>
</feature>
<dbReference type="SMART" id="SM01313">
    <property type="entry name" value="Sec3-PIP2_bind"/>
    <property type="match status" value="1"/>
</dbReference>
<evidence type="ECO:0000256" key="4">
    <source>
        <dbReference type="ARBA" id="ARBA00023054"/>
    </source>
</evidence>
<feature type="region of interest" description="Disordered" evidence="5">
    <location>
        <begin position="141"/>
        <end position="438"/>
    </location>
</feature>
<dbReference type="Gene3D" id="2.30.29.90">
    <property type="match status" value="1"/>
</dbReference>
<dbReference type="GO" id="GO:0006887">
    <property type="term" value="P:exocytosis"/>
    <property type="evidence" value="ECO:0007669"/>
    <property type="project" value="UniProtKB-KW"/>
</dbReference>
<evidence type="ECO:0000313" key="7">
    <source>
        <dbReference type="EMBL" id="KZT54682.1"/>
    </source>
</evidence>
<evidence type="ECO:0000256" key="3">
    <source>
        <dbReference type="ARBA" id="ARBA00022483"/>
    </source>
</evidence>
<dbReference type="GO" id="GO:0005886">
    <property type="term" value="C:plasma membrane"/>
    <property type="evidence" value="ECO:0007669"/>
    <property type="project" value="TreeGrafter"/>
</dbReference>
<evidence type="ECO:0000256" key="5">
    <source>
        <dbReference type="SAM" id="MobiDB-lite"/>
    </source>
</evidence>
<dbReference type="AlphaFoldDB" id="A0A165EEB3"/>
<feature type="compositionally biased region" description="Pro residues" evidence="5">
    <location>
        <begin position="422"/>
        <end position="431"/>
    </location>
</feature>
<comment type="similarity">
    <text evidence="1">Belongs to the SEC3 family.</text>
</comment>
<dbReference type="InterPro" id="IPR048628">
    <property type="entry name" value="Sec3_C"/>
</dbReference>
<feature type="compositionally biased region" description="Pro residues" evidence="5">
    <location>
        <begin position="254"/>
        <end position="264"/>
    </location>
</feature>
<gene>
    <name evidence="7" type="ORF">CALCODRAFT_377065</name>
</gene>
<dbReference type="Pfam" id="PF20654">
    <property type="entry name" value="Sec3_C-term"/>
    <property type="match status" value="1"/>
</dbReference>
<dbReference type="GO" id="GO:0000145">
    <property type="term" value="C:exocyst"/>
    <property type="evidence" value="ECO:0007669"/>
    <property type="project" value="InterPro"/>
</dbReference>
<dbReference type="GO" id="GO:0006893">
    <property type="term" value="P:Golgi to plasma membrane transport"/>
    <property type="evidence" value="ECO:0007669"/>
    <property type="project" value="TreeGrafter"/>
</dbReference>
<dbReference type="InterPro" id="IPR028258">
    <property type="entry name" value="Sec3-PIP2_bind"/>
</dbReference>
<dbReference type="GO" id="GO:0005546">
    <property type="term" value="F:phosphatidylinositol-4,5-bisphosphate binding"/>
    <property type="evidence" value="ECO:0007669"/>
    <property type="project" value="TreeGrafter"/>
</dbReference>
<dbReference type="Pfam" id="PF09763">
    <property type="entry name" value="Sec3_CC"/>
    <property type="match status" value="1"/>
</dbReference>
<dbReference type="PANTHER" id="PTHR16092:SF14">
    <property type="entry name" value="EXOCYST COMPLEX COMPONENT 1 ISOFORM X1"/>
    <property type="match status" value="1"/>
</dbReference>
<feature type="compositionally biased region" description="Polar residues" evidence="5">
    <location>
        <begin position="312"/>
        <end position="323"/>
    </location>
</feature>
<keyword evidence="8" id="KW-1185">Reference proteome</keyword>
<feature type="domain" description="Exocyst complex component Sec3 PIP2-binding N-terminal" evidence="6">
    <location>
        <begin position="46"/>
        <end position="130"/>
    </location>
</feature>
<dbReference type="EMBL" id="KV424009">
    <property type="protein sequence ID" value="KZT54682.1"/>
    <property type="molecule type" value="Genomic_DNA"/>
</dbReference>
<evidence type="ECO:0000259" key="6">
    <source>
        <dbReference type="SMART" id="SM01313"/>
    </source>
</evidence>
<keyword evidence="4" id="KW-0175">Coiled coil</keyword>
<organism evidence="7 8">
    <name type="scientific">Calocera cornea HHB12733</name>
    <dbReference type="NCBI Taxonomy" id="1353952"/>
    <lineage>
        <taxon>Eukaryota</taxon>
        <taxon>Fungi</taxon>
        <taxon>Dikarya</taxon>
        <taxon>Basidiomycota</taxon>
        <taxon>Agaricomycotina</taxon>
        <taxon>Dacrymycetes</taxon>
        <taxon>Dacrymycetales</taxon>
        <taxon>Dacrymycetaceae</taxon>
        <taxon>Calocera</taxon>
    </lineage>
</organism>
<name>A0A165EEB3_9BASI</name>
<feature type="compositionally biased region" description="Low complexity" evidence="5">
    <location>
        <begin position="188"/>
        <end position="199"/>
    </location>
</feature>